<feature type="domain" description="Mur ligase N-terminal catalytic" evidence="10">
    <location>
        <begin position="28"/>
        <end position="75"/>
    </location>
</feature>
<feature type="domain" description="Mur ligase central" evidence="11">
    <location>
        <begin position="104"/>
        <end position="291"/>
    </location>
</feature>
<dbReference type="InterPro" id="IPR036565">
    <property type="entry name" value="Mur-like_cat_sf"/>
</dbReference>
<proteinExistence type="predicted"/>
<evidence type="ECO:0000256" key="9">
    <source>
        <dbReference type="ARBA" id="ARBA00023316"/>
    </source>
</evidence>
<evidence type="ECO:0000313" key="12">
    <source>
        <dbReference type="EMBL" id="MCQ8772100.1"/>
    </source>
</evidence>
<dbReference type="Gene3D" id="3.40.1390.10">
    <property type="entry name" value="MurE/MurF, N-terminal domain"/>
    <property type="match status" value="1"/>
</dbReference>
<dbReference type="GO" id="GO:0009252">
    <property type="term" value="P:peptidoglycan biosynthetic process"/>
    <property type="evidence" value="ECO:0007669"/>
    <property type="project" value="UniProtKB-KW"/>
</dbReference>
<dbReference type="InterPro" id="IPR051046">
    <property type="entry name" value="MurCDEF_CellWall_CoF430Synth"/>
</dbReference>
<dbReference type="AlphaFoldDB" id="A0A9X2LLS7"/>
<dbReference type="RefSeq" id="WP_256790932.1">
    <property type="nucleotide sequence ID" value="NZ_JANIID010000018.1"/>
</dbReference>
<accession>A0A9X2LLS7</accession>
<evidence type="ECO:0000259" key="11">
    <source>
        <dbReference type="Pfam" id="PF08245"/>
    </source>
</evidence>
<evidence type="ECO:0000256" key="1">
    <source>
        <dbReference type="ARBA" id="ARBA00022490"/>
    </source>
</evidence>
<dbReference type="PANTHER" id="PTHR43024:SF1">
    <property type="entry name" value="UDP-N-ACETYLMURAMOYL-TRIPEPTIDE--D-ALANYL-D-ALANINE LIGASE"/>
    <property type="match status" value="1"/>
</dbReference>
<dbReference type="Proteomes" id="UP001142374">
    <property type="component" value="Unassembled WGS sequence"/>
</dbReference>
<reference evidence="12" key="1">
    <citation type="submission" date="2022-06" db="EMBL/GenBank/DDBJ databases">
        <title>WGS of actinobacteria.</title>
        <authorList>
            <person name="Thawai C."/>
        </authorList>
    </citation>
    <scope>NUCLEOTIDE SEQUENCE</scope>
    <source>
        <strain evidence="12">AA8</strain>
    </source>
</reference>
<dbReference type="SUPFAM" id="SSF63418">
    <property type="entry name" value="MurE/MurF N-terminal domain"/>
    <property type="match status" value="1"/>
</dbReference>
<evidence type="ECO:0000256" key="7">
    <source>
        <dbReference type="ARBA" id="ARBA00022984"/>
    </source>
</evidence>
<dbReference type="NCBIfam" id="TIGR01143">
    <property type="entry name" value="murF"/>
    <property type="match status" value="1"/>
</dbReference>
<keyword evidence="1" id="KW-0963">Cytoplasm</keyword>
<evidence type="ECO:0000256" key="2">
    <source>
        <dbReference type="ARBA" id="ARBA00022598"/>
    </source>
</evidence>
<dbReference type="EMBL" id="JANIID010000018">
    <property type="protein sequence ID" value="MCQ8772100.1"/>
    <property type="molecule type" value="Genomic_DNA"/>
</dbReference>
<keyword evidence="7" id="KW-0573">Peptidoglycan synthesis</keyword>
<dbReference type="GO" id="GO:0051301">
    <property type="term" value="P:cell division"/>
    <property type="evidence" value="ECO:0007669"/>
    <property type="project" value="UniProtKB-KW"/>
</dbReference>
<dbReference type="GO" id="GO:0047480">
    <property type="term" value="F:UDP-N-acetylmuramoyl-tripeptide-D-alanyl-D-alanine ligase activity"/>
    <property type="evidence" value="ECO:0007669"/>
    <property type="project" value="InterPro"/>
</dbReference>
<organism evidence="12 13">
    <name type="scientific">Streptomyces telluris</name>
    <dbReference type="NCBI Taxonomy" id="2720021"/>
    <lineage>
        <taxon>Bacteria</taxon>
        <taxon>Bacillati</taxon>
        <taxon>Actinomycetota</taxon>
        <taxon>Actinomycetes</taxon>
        <taxon>Kitasatosporales</taxon>
        <taxon>Streptomycetaceae</taxon>
        <taxon>Streptomyces</taxon>
    </lineage>
</organism>
<dbReference type="GO" id="GO:0008360">
    <property type="term" value="P:regulation of cell shape"/>
    <property type="evidence" value="ECO:0007669"/>
    <property type="project" value="UniProtKB-KW"/>
</dbReference>
<evidence type="ECO:0000256" key="6">
    <source>
        <dbReference type="ARBA" id="ARBA00022960"/>
    </source>
</evidence>
<keyword evidence="3" id="KW-0132">Cell division</keyword>
<dbReference type="GO" id="GO:0071555">
    <property type="term" value="P:cell wall organization"/>
    <property type="evidence" value="ECO:0007669"/>
    <property type="project" value="UniProtKB-KW"/>
</dbReference>
<dbReference type="Pfam" id="PF01225">
    <property type="entry name" value="Mur_ligase"/>
    <property type="match status" value="1"/>
</dbReference>
<gene>
    <name evidence="12" type="ORF">NQU55_20330</name>
</gene>
<dbReference type="InterPro" id="IPR035911">
    <property type="entry name" value="MurE/MurF_N"/>
</dbReference>
<sequence>MNLAEIASATGGILADGTASKSLVTGNLSFDSRMVDKGGVFCCLPGKHGDGHDYARQAVKEGAVAVLAARPVGVPAVIVPDVLAGMADVARAVASAYTGTVIGITGSAGKTSTKDLLRQILEQDGPTVATLRSFNNEIGFPVTVTSVQSDSRYLVLEMGARGKGHIEQLCSIAPPRIATVLNVGSAHIGEFGDRKAIARAKAELVQALPPAQGIAVLNGDDPLVLAMGKTTDARIVTFGTSHGCDVRAYAVQSENGCPRFSLRYGHKTTRLQLSVPGRHNLWNALAAAATALAAGVPFDRVVAALGRAKITSGGRMDVQHSRDGLTIINDAFNASPESVAGRGRAEVGAVLGMSEGVAARGGTSRARLTASRPRVTFLVLPLREADTWRVHIYGPIPSNPP</sequence>
<dbReference type="PANTHER" id="PTHR43024">
    <property type="entry name" value="UDP-N-ACETYLMURAMOYL-TRIPEPTIDE--D-ALANYL-D-ALANINE LIGASE"/>
    <property type="match status" value="1"/>
</dbReference>
<keyword evidence="2 12" id="KW-0436">Ligase</keyword>
<comment type="caution">
    <text evidence="12">The sequence shown here is derived from an EMBL/GenBank/DDBJ whole genome shotgun (WGS) entry which is preliminary data.</text>
</comment>
<evidence type="ECO:0000256" key="5">
    <source>
        <dbReference type="ARBA" id="ARBA00022840"/>
    </source>
</evidence>
<keyword evidence="4" id="KW-0547">Nucleotide-binding</keyword>
<evidence type="ECO:0000256" key="3">
    <source>
        <dbReference type="ARBA" id="ARBA00022618"/>
    </source>
</evidence>
<dbReference type="SUPFAM" id="SSF53623">
    <property type="entry name" value="MurD-like peptide ligases, catalytic domain"/>
    <property type="match status" value="1"/>
</dbReference>
<dbReference type="InterPro" id="IPR013221">
    <property type="entry name" value="Mur_ligase_cen"/>
</dbReference>
<keyword evidence="8" id="KW-0131">Cell cycle</keyword>
<dbReference type="InterPro" id="IPR000713">
    <property type="entry name" value="Mur_ligase_N"/>
</dbReference>
<keyword evidence="5" id="KW-0067">ATP-binding</keyword>
<keyword evidence="6" id="KW-0133">Cell shape</keyword>
<protein>
    <submittedName>
        <fullName evidence="12">UDP-N-acetylmuramoyl-tripeptide--D-alanyl-D-alanine ligase</fullName>
    </submittedName>
</protein>
<dbReference type="Pfam" id="PF08245">
    <property type="entry name" value="Mur_ligase_M"/>
    <property type="match status" value="1"/>
</dbReference>
<keyword evidence="13" id="KW-1185">Reference proteome</keyword>
<dbReference type="GO" id="GO:0005524">
    <property type="term" value="F:ATP binding"/>
    <property type="evidence" value="ECO:0007669"/>
    <property type="project" value="UniProtKB-KW"/>
</dbReference>
<keyword evidence="9" id="KW-0961">Cell wall biogenesis/degradation</keyword>
<evidence type="ECO:0000256" key="4">
    <source>
        <dbReference type="ARBA" id="ARBA00022741"/>
    </source>
</evidence>
<dbReference type="InterPro" id="IPR005863">
    <property type="entry name" value="UDP-N-AcMur_synth"/>
</dbReference>
<evidence type="ECO:0000313" key="13">
    <source>
        <dbReference type="Proteomes" id="UP001142374"/>
    </source>
</evidence>
<dbReference type="Gene3D" id="3.40.1190.10">
    <property type="entry name" value="Mur-like, catalytic domain"/>
    <property type="match status" value="1"/>
</dbReference>
<name>A0A9X2LLS7_9ACTN</name>
<evidence type="ECO:0000256" key="8">
    <source>
        <dbReference type="ARBA" id="ARBA00023306"/>
    </source>
</evidence>
<evidence type="ECO:0000259" key="10">
    <source>
        <dbReference type="Pfam" id="PF01225"/>
    </source>
</evidence>